<reference evidence="13" key="1">
    <citation type="submission" date="2019-10" db="EMBL/GenBank/DDBJ databases">
        <title>Draft genome sequence of Panacibacter sp. KCS-6.</title>
        <authorList>
            <person name="Yim K.J."/>
        </authorList>
    </citation>
    <scope>NUCLEOTIDE SEQUENCE</scope>
    <source>
        <strain evidence="13">KCS-6</strain>
    </source>
</reference>
<evidence type="ECO:0000256" key="1">
    <source>
        <dbReference type="ARBA" id="ARBA00022598"/>
    </source>
</evidence>
<keyword evidence="3" id="KW-0547">Nucleotide-binding</keyword>
<keyword evidence="4" id="KW-0067">ATP-binding</keyword>
<dbReference type="SUPFAM" id="SSF51984">
    <property type="entry name" value="MurCD N-terminal domain"/>
    <property type="match status" value="1"/>
</dbReference>
<keyword evidence="9" id="KW-1133">Transmembrane helix</keyword>
<feature type="domain" description="Mur ligase C-terminal" evidence="11">
    <location>
        <begin position="313"/>
        <end position="445"/>
    </location>
</feature>
<proteinExistence type="predicted"/>
<dbReference type="Gene3D" id="3.90.190.20">
    <property type="entry name" value="Mur ligase, C-terminal domain"/>
    <property type="match status" value="1"/>
</dbReference>
<dbReference type="Pfam" id="PF08245">
    <property type="entry name" value="Mur_ligase_M"/>
    <property type="match status" value="1"/>
</dbReference>
<keyword evidence="5" id="KW-0133">Cell shape</keyword>
<dbReference type="SUPFAM" id="SSF53623">
    <property type="entry name" value="MurD-like peptide ligases, catalytic domain"/>
    <property type="match status" value="1"/>
</dbReference>
<gene>
    <name evidence="13" type="ORF">GD597_13685</name>
</gene>
<dbReference type="Gene3D" id="3.40.1190.10">
    <property type="entry name" value="Mur-like, catalytic domain"/>
    <property type="match status" value="1"/>
</dbReference>
<feature type="transmembrane region" description="Helical" evidence="9">
    <location>
        <begin position="12"/>
        <end position="30"/>
    </location>
</feature>
<dbReference type="SUPFAM" id="SSF53244">
    <property type="entry name" value="MurD-like peptide ligases, peptide-binding domain"/>
    <property type="match status" value="1"/>
</dbReference>
<keyword evidence="14" id="KW-1185">Reference proteome</keyword>
<evidence type="ECO:0000313" key="13">
    <source>
        <dbReference type="EMBL" id="NNV56518.1"/>
    </source>
</evidence>
<dbReference type="GO" id="GO:0008360">
    <property type="term" value="P:regulation of cell shape"/>
    <property type="evidence" value="ECO:0007669"/>
    <property type="project" value="UniProtKB-KW"/>
</dbReference>
<feature type="domain" description="Mur ligase N-terminal catalytic" evidence="10">
    <location>
        <begin position="11"/>
        <end position="114"/>
    </location>
</feature>
<accession>A0A8J8FEM4</accession>
<keyword evidence="7" id="KW-0131">Cell cycle</keyword>
<dbReference type="InterPro" id="IPR004101">
    <property type="entry name" value="Mur_ligase_C"/>
</dbReference>
<evidence type="ECO:0000259" key="12">
    <source>
        <dbReference type="Pfam" id="PF08245"/>
    </source>
</evidence>
<sequence>MMISSINDVEHIFFIGVAGTGMSALAQWLAGAGKKVSGSDRYFTPGTYNDTREKLEAAGIQCFEQDGSGITPATQLVVVSTAIENTVYEVQKANTLNIPIIRRSALLALIAKSKRTVAIGGTSGKSTTTAMLYTILEQAGLQPGIISGAGLVSIIQQGKIGNAITGKGDWLVIEADESDGSIVQYQPEIGVLLNIDKDHQELDALLEIFTVFKNNTTGRFVVNQSHGLAARLSQNKQYDFAIDANAGAGYTATQFAQQGLQISFSINGVAFTMEQVGRHNMENALAATAVANSIGVSLEVCAKALATYTGIYRRHQVLGKKQGVWLIDDYAHNPAKCAASMAACQYIAPKLVAWFQPHGYAPTRFLRADFVAEIAATLRPQDEIWMSEIFYAGGTAVKDISASDLINDLKALGKKAFFVADRKEFVAAAKPHFTDDCVLLLMGARDPSLEQYAQEVWQAL</sequence>
<dbReference type="InterPro" id="IPR050061">
    <property type="entry name" value="MurCDEF_pg_biosynth"/>
</dbReference>
<dbReference type="GO" id="GO:0016881">
    <property type="term" value="F:acid-amino acid ligase activity"/>
    <property type="evidence" value="ECO:0007669"/>
    <property type="project" value="InterPro"/>
</dbReference>
<evidence type="ECO:0000313" key="14">
    <source>
        <dbReference type="Proteomes" id="UP000598971"/>
    </source>
</evidence>
<dbReference type="InterPro" id="IPR036615">
    <property type="entry name" value="Mur_ligase_C_dom_sf"/>
</dbReference>
<dbReference type="InterPro" id="IPR000713">
    <property type="entry name" value="Mur_ligase_N"/>
</dbReference>
<name>A0A8J8FEM4_9BACT</name>
<evidence type="ECO:0000256" key="8">
    <source>
        <dbReference type="ARBA" id="ARBA00023316"/>
    </source>
</evidence>
<evidence type="ECO:0000256" key="6">
    <source>
        <dbReference type="ARBA" id="ARBA00022984"/>
    </source>
</evidence>
<keyword evidence="8" id="KW-0961">Cell wall biogenesis/degradation</keyword>
<evidence type="ECO:0000256" key="4">
    <source>
        <dbReference type="ARBA" id="ARBA00022840"/>
    </source>
</evidence>
<dbReference type="PANTHER" id="PTHR43445:SF3">
    <property type="entry name" value="UDP-N-ACETYLMURAMATE--L-ALANINE LIGASE"/>
    <property type="match status" value="1"/>
</dbReference>
<dbReference type="GO" id="GO:0071555">
    <property type="term" value="P:cell wall organization"/>
    <property type="evidence" value="ECO:0007669"/>
    <property type="project" value="UniProtKB-KW"/>
</dbReference>
<evidence type="ECO:0000259" key="11">
    <source>
        <dbReference type="Pfam" id="PF02875"/>
    </source>
</evidence>
<keyword evidence="6" id="KW-0573">Peptidoglycan synthesis</keyword>
<dbReference type="InterPro" id="IPR013221">
    <property type="entry name" value="Mur_ligase_cen"/>
</dbReference>
<evidence type="ECO:0000256" key="3">
    <source>
        <dbReference type="ARBA" id="ARBA00022741"/>
    </source>
</evidence>
<dbReference type="Pfam" id="PF02875">
    <property type="entry name" value="Mur_ligase_C"/>
    <property type="match status" value="1"/>
</dbReference>
<dbReference type="Proteomes" id="UP000598971">
    <property type="component" value="Unassembled WGS sequence"/>
</dbReference>
<evidence type="ECO:0000256" key="2">
    <source>
        <dbReference type="ARBA" id="ARBA00022618"/>
    </source>
</evidence>
<evidence type="ECO:0000259" key="10">
    <source>
        <dbReference type="Pfam" id="PF01225"/>
    </source>
</evidence>
<dbReference type="PANTHER" id="PTHR43445">
    <property type="entry name" value="UDP-N-ACETYLMURAMATE--L-ALANINE LIGASE-RELATED"/>
    <property type="match status" value="1"/>
</dbReference>
<dbReference type="Pfam" id="PF01225">
    <property type="entry name" value="Mur_ligase"/>
    <property type="match status" value="1"/>
</dbReference>
<dbReference type="EMBL" id="WHPF01000009">
    <property type="protein sequence ID" value="NNV56518.1"/>
    <property type="molecule type" value="Genomic_DNA"/>
</dbReference>
<comment type="caution">
    <text evidence="13">The sequence shown here is derived from an EMBL/GenBank/DDBJ whole genome shotgun (WGS) entry which is preliminary data.</text>
</comment>
<dbReference type="GO" id="GO:0051301">
    <property type="term" value="P:cell division"/>
    <property type="evidence" value="ECO:0007669"/>
    <property type="project" value="UniProtKB-KW"/>
</dbReference>
<keyword evidence="1 13" id="KW-0436">Ligase</keyword>
<keyword evidence="9" id="KW-0472">Membrane</keyword>
<evidence type="ECO:0000256" key="9">
    <source>
        <dbReference type="SAM" id="Phobius"/>
    </source>
</evidence>
<evidence type="ECO:0000256" key="5">
    <source>
        <dbReference type="ARBA" id="ARBA00022960"/>
    </source>
</evidence>
<evidence type="ECO:0000256" key="7">
    <source>
        <dbReference type="ARBA" id="ARBA00023306"/>
    </source>
</evidence>
<feature type="domain" description="Mur ligase central" evidence="12">
    <location>
        <begin position="119"/>
        <end position="291"/>
    </location>
</feature>
<dbReference type="InterPro" id="IPR036565">
    <property type="entry name" value="Mur-like_cat_sf"/>
</dbReference>
<dbReference type="GO" id="GO:0009252">
    <property type="term" value="P:peptidoglycan biosynthetic process"/>
    <property type="evidence" value="ECO:0007669"/>
    <property type="project" value="UniProtKB-KW"/>
</dbReference>
<keyword evidence="9" id="KW-0812">Transmembrane</keyword>
<organism evidence="13 14">
    <name type="scientific">Limnovirga soli</name>
    <dbReference type="NCBI Taxonomy" id="2656915"/>
    <lineage>
        <taxon>Bacteria</taxon>
        <taxon>Pseudomonadati</taxon>
        <taxon>Bacteroidota</taxon>
        <taxon>Chitinophagia</taxon>
        <taxon>Chitinophagales</taxon>
        <taxon>Chitinophagaceae</taxon>
        <taxon>Limnovirga</taxon>
    </lineage>
</organism>
<dbReference type="GO" id="GO:0005524">
    <property type="term" value="F:ATP binding"/>
    <property type="evidence" value="ECO:0007669"/>
    <property type="project" value="UniProtKB-KW"/>
</dbReference>
<dbReference type="AlphaFoldDB" id="A0A8J8FEM4"/>
<keyword evidence="2" id="KW-0132">Cell division</keyword>
<protein>
    <submittedName>
        <fullName evidence="13">UDP-N-acetylmuramate--alanine ligase</fullName>
    </submittedName>
</protein>
<dbReference type="Gene3D" id="3.40.50.720">
    <property type="entry name" value="NAD(P)-binding Rossmann-like Domain"/>
    <property type="match status" value="1"/>
</dbReference>